<dbReference type="SUPFAM" id="SSF46689">
    <property type="entry name" value="Homeodomain-like"/>
    <property type="match status" value="1"/>
</dbReference>
<dbReference type="InterPro" id="IPR050204">
    <property type="entry name" value="AraC_XylS_family_regulators"/>
</dbReference>
<sequence length="279" mass="31154">MDTANPTRCLAVLEKRDIGRTRHRKDATYTRAVARDVRELGSAWQRFQRHAFPTPSPDLAGHVARYWLVSWDYAEPYRQLVVPYPNVHLTFRDGRAEVHGVSSGHQVKVLEGRGHVVGAAFHPGAFRPFLGRPVSTITDRTIDASEVFGPELPPDPGVEEVEELLRAHLPERDAGSEEAVAVVRRIAAEPGITRVDGLAAEAGTSVRQLQRLFAEHVGVGPKWVIRRYRLHEVTERLAAGAAIDWAELAADLGYVDQAHFIRDFRAMFGETPTHHAARY</sequence>
<accession>A0A495X9P1</accession>
<dbReference type="Pfam" id="PF12833">
    <property type="entry name" value="HTH_18"/>
    <property type="match status" value="1"/>
</dbReference>
<dbReference type="PROSITE" id="PS01124">
    <property type="entry name" value="HTH_ARAC_FAMILY_2"/>
    <property type="match status" value="1"/>
</dbReference>
<dbReference type="Proteomes" id="UP000272729">
    <property type="component" value="Unassembled WGS sequence"/>
</dbReference>
<dbReference type="InterPro" id="IPR046532">
    <property type="entry name" value="DUF6597"/>
</dbReference>
<keyword evidence="6" id="KW-1185">Reference proteome</keyword>
<proteinExistence type="predicted"/>
<evidence type="ECO:0000256" key="1">
    <source>
        <dbReference type="ARBA" id="ARBA00023015"/>
    </source>
</evidence>
<reference evidence="5 6" key="1">
    <citation type="submission" date="2018-10" db="EMBL/GenBank/DDBJ databases">
        <title>Sequencing the genomes of 1000 actinobacteria strains.</title>
        <authorList>
            <person name="Klenk H.-P."/>
        </authorList>
    </citation>
    <scope>NUCLEOTIDE SEQUENCE [LARGE SCALE GENOMIC DNA]</scope>
    <source>
        <strain evidence="5 6">DSM 43911</strain>
    </source>
</reference>
<evidence type="ECO:0000256" key="3">
    <source>
        <dbReference type="ARBA" id="ARBA00023163"/>
    </source>
</evidence>
<protein>
    <submittedName>
        <fullName evidence="5">AraC-like DNA-binding protein</fullName>
    </submittedName>
</protein>
<dbReference type="SMART" id="SM00342">
    <property type="entry name" value="HTH_ARAC"/>
    <property type="match status" value="1"/>
</dbReference>
<dbReference type="AlphaFoldDB" id="A0A495X9P1"/>
<dbReference type="Pfam" id="PF20240">
    <property type="entry name" value="DUF6597"/>
    <property type="match status" value="1"/>
</dbReference>
<dbReference type="Gene3D" id="1.10.10.60">
    <property type="entry name" value="Homeodomain-like"/>
    <property type="match status" value="1"/>
</dbReference>
<dbReference type="GO" id="GO:0003700">
    <property type="term" value="F:DNA-binding transcription factor activity"/>
    <property type="evidence" value="ECO:0007669"/>
    <property type="project" value="InterPro"/>
</dbReference>
<organism evidence="5 6">
    <name type="scientific">Saccharothrix variisporea</name>
    <dbReference type="NCBI Taxonomy" id="543527"/>
    <lineage>
        <taxon>Bacteria</taxon>
        <taxon>Bacillati</taxon>
        <taxon>Actinomycetota</taxon>
        <taxon>Actinomycetes</taxon>
        <taxon>Pseudonocardiales</taxon>
        <taxon>Pseudonocardiaceae</taxon>
        <taxon>Saccharothrix</taxon>
    </lineage>
</organism>
<evidence type="ECO:0000259" key="4">
    <source>
        <dbReference type="PROSITE" id="PS01124"/>
    </source>
</evidence>
<evidence type="ECO:0000313" key="6">
    <source>
        <dbReference type="Proteomes" id="UP000272729"/>
    </source>
</evidence>
<feature type="domain" description="HTH araC/xylS-type" evidence="4">
    <location>
        <begin position="177"/>
        <end position="278"/>
    </location>
</feature>
<dbReference type="InterPro" id="IPR009057">
    <property type="entry name" value="Homeodomain-like_sf"/>
</dbReference>
<name>A0A495X9P1_9PSEU</name>
<keyword evidence="2 5" id="KW-0238">DNA-binding</keyword>
<keyword evidence="1" id="KW-0805">Transcription regulation</keyword>
<dbReference type="EMBL" id="RBXR01000001">
    <property type="protein sequence ID" value="RKT70339.1"/>
    <property type="molecule type" value="Genomic_DNA"/>
</dbReference>
<keyword evidence="3" id="KW-0804">Transcription</keyword>
<comment type="caution">
    <text evidence="5">The sequence shown here is derived from an EMBL/GenBank/DDBJ whole genome shotgun (WGS) entry which is preliminary data.</text>
</comment>
<dbReference type="PANTHER" id="PTHR46796">
    <property type="entry name" value="HTH-TYPE TRANSCRIPTIONAL ACTIVATOR RHAS-RELATED"/>
    <property type="match status" value="1"/>
</dbReference>
<dbReference type="InterPro" id="IPR018060">
    <property type="entry name" value="HTH_AraC"/>
</dbReference>
<gene>
    <name evidence="5" type="ORF">DFJ66_3599</name>
</gene>
<dbReference type="GO" id="GO:0043565">
    <property type="term" value="F:sequence-specific DNA binding"/>
    <property type="evidence" value="ECO:0007669"/>
    <property type="project" value="InterPro"/>
</dbReference>
<evidence type="ECO:0000256" key="2">
    <source>
        <dbReference type="ARBA" id="ARBA00023125"/>
    </source>
</evidence>
<evidence type="ECO:0000313" key="5">
    <source>
        <dbReference type="EMBL" id="RKT70339.1"/>
    </source>
</evidence>